<feature type="transmembrane region" description="Helical" evidence="1">
    <location>
        <begin position="21"/>
        <end position="43"/>
    </location>
</feature>
<gene>
    <name evidence="2" type="ORF">ACFPQ5_06730</name>
</gene>
<keyword evidence="3" id="KW-1185">Reference proteome</keyword>
<keyword evidence="1" id="KW-0472">Membrane</keyword>
<dbReference type="Proteomes" id="UP001596101">
    <property type="component" value="Unassembled WGS sequence"/>
</dbReference>
<name>A0ABW0MIY6_9BURK</name>
<accession>A0ABW0MIY6</accession>
<sequence>MPEDLDDRHYVRRDQEMSKRVYRAQLVRAVFGKGVALFFMHLVKVKGGVAQRVLRSQKARLRR</sequence>
<protein>
    <submittedName>
        <fullName evidence="2">Uncharacterized protein</fullName>
    </submittedName>
</protein>
<reference evidence="3" key="1">
    <citation type="journal article" date="2019" name="Int. J. Syst. Evol. Microbiol.">
        <title>The Global Catalogue of Microorganisms (GCM) 10K type strain sequencing project: providing services to taxonomists for standard genome sequencing and annotation.</title>
        <authorList>
            <consortium name="The Broad Institute Genomics Platform"/>
            <consortium name="The Broad Institute Genome Sequencing Center for Infectious Disease"/>
            <person name="Wu L."/>
            <person name="Ma J."/>
        </authorList>
    </citation>
    <scope>NUCLEOTIDE SEQUENCE [LARGE SCALE GENOMIC DNA]</scope>
    <source>
        <strain evidence="3">CCUG 43111</strain>
    </source>
</reference>
<keyword evidence="1" id="KW-1133">Transmembrane helix</keyword>
<proteinExistence type="predicted"/>
<evidence type="ECO:0000256" key="1">
    <source>
        <dbReference type="SAM" id="Phobius"/>
    </source>
</evidence>
<evidence type="ECO:0000313" key="2">
    <source>
        <dbReference type="EMBL" id="MFC5477873.1"/>
    </source>
</evidence>
<dbReference type="EMBL" id="JBHSMR010000011">
    <property type="protein sequence ID" value="MFC5477873.1"/>
    <property type="molecule type" value="Genomic_DNA"/>
</dbReference>
<keyword evidence="1" id="KW-0812">Transmembrane</keyword>
<evidence type="ECO:0000313" key="3">
    <source>
        <dbReference type="Proteomes" id="UP001596101"/>
    </source>
</evidence>
<organism evidence="2 3">
    <name type="scientific">Massilia suwonensis</name>
    <dbReference type="NCBI Taxonomy" id="648895"/>
    <lineage>
        <taxon>Bacteria</taxon>
        <taxon>Pseudomonadati</taxon>
        <taxon>Pseudomonadota</taxon>
        <taxon>Betaproteobacteria</taxon>
        <taxon>Burkholderiales</taxon>
        <taxon>Oxalobacteraceae</taxon>
        <taxon>Telluria group</taxon>
        <taxon>Massilia</taxon>
    </lineage>
</organism>
<comment type="caution">
    <text evidence="2">The sequence shown here is derived from an EMBL/GenBank/DDBJ whole genome shotgun (WGS) entry which is preliminary data.</text>
</comment>
<dbReference type="RefSeq" id="WP_379752610.1">
    <property type="nucleotide sequence ID" value="NZ_JBHSMR010000011.1"/>
</dbReference>